<dbReference type="NCBIfam" id="TIGR01951">
    <property type="entry name" value="nusB"/>
    <property type="match status" value="1"/>
</dbReference>
<keyword evidence="5 6" id="KW-0804">Transcription</keyword>
<reference evidence="7 8" key="1">
    <citation type="submission" date="2016-07" db="EMBL/GenBank/DDBJ databases">
        <title>Comparative genomics of the Campylobacter concisus group.</title>
        <authorList>
            <person name="Miller W.G."/>
            <person name="Yee E."/>
            <person name="Chapman M.H."/>
            <person name="Huynh S."/>
            <person name="Bono J.L."/>
            <person name="On S.L.W."/>
            <person name="StLeger J."/>
            <person name="Foster G."/>
            <person name="Parker C.T."/>
        </authorList>
    </citation>
    <scope>NUCLEOTIDE SEQUENCE [LARGE SCALE GENOMIC DNA]</scope>
    <source>
        <strain evidence="7 8">ATCC 33238</strain>
    </source>
</reference>
<keyword evidence="4 6" id="KW-0805">Transcription regulation</keyword>
<dbReference type="SUPFAM" id="SSF48013">
    <property type="entry name" value="NusB-like"/>
    <property type="match status" value="1"/>
</dbReference>
<name>A0A6G5QNY8_CAMRE</name>
<keyword evidence="3 6" id="KW-0694">RNA-binding</keyword>
<dbReference type="RefSeq" id="WP_002945813.1">
    <property type="nucleotide sequence ID" value="NZ_CAURIV010000012.1"/>
</dbReference>
<evidence type="ECO:0000313" key="8">
    <source>
        <dbReference type="Proteomes" id="UP000502377"/>
    </source>
</evidence>
<sequence>MATRHQVRQAVVSLLYAREMGSCSEEFVEEFLEEKKIRNDQRSLALSLFHGILEHADGLDALLNARLKEWKINEIGSIERAVLRLGAYEMKFTPTDKAVIINEGIELGKELGGDSAPKFINGVLDALKADL</sequence>
<accession>A0A6G5QNY8</accession>
<dbReference type="AlphaFoldDB" id="A0A6G5QNY8"/>
<protein>
    <recommendedName>
        <fullName evidence="6">Transcription antitermination protein NusB</fullName>
    </recommendedName>
    <alternativeName>
        <fullName evidence="6">Antitermination factor NusB</fullName>
    </alternativeName>
</protein>
<keyword evidence="2 6" id="KW-0889">Transcription antitermination</keyword>
<evidence type="ECO:0000313" key="7">
    <source>
        <dbReference type="EMBL" id="QCD47282.1"/>
    </source>
</evidence>
<evidence type="ECO:0000256" key="2">
    <source>
        <dbReference type="ARBA" id="ARBA00022814"/>
    </source>
</evidence>
<evidence type="ECO:0000256" key="3">
    <source>
        <dbReference type="ARBA" id="ARBA00022884"/>
    </source>
</evidence>
<dbReference type="KEGG" id="crx:CRECT_1648"/>
<dbReference type="Proteomes" id="UP000502377">
    <property type="component" value="Chromosome"/>
</dbReference>
<dbReference type="InterPro" id="IPR011605">
    <property type="entry name" value="NusB_fam"/>
</dbReference>
<dbReference type="Gene3D" id="1.10.940.10">
    <property type="entry name" value="NusB-like"/>
    <property type="match status" value="1"/>
</dbReference>
<dbReference type="PANTHER" id="PTHR11078">
    <property type="entry name" value="N UTILIZATION SUBSTANCE PROTEIN B-RELATED"/>
    <property type="match status" value="1"/>
</dbReference>
<dbReference type="HAMAP" id="MF_00073">
    <property type="entry name" value="NusB"/>
    <property type="match status" value="1"/>
</dbReference>
<gene>
    <name evidence="6 7" type="primary">nusB</name>
    <name evidence="7" type="ORF">CRECT_1648</name>
</gene>
<evidence type="ECO:0000256" key="1">
    <source>
        <dbReference type="ARBA" id="ARBA00005952"/>
    </source>
</evidence>
<dbReference type="InterPro" id="IPR035926">
    <property type="entry name" value="NusB-like_sf"/>
</dbReference>
<evidence type="ECO:0000256" key="6">
    <source>
        <dbReference type="HAMAP-Rule" id="MF_00073"/>
    </source>
</evidence>
<comment type="similarity">
    <text evidence="1 6">Belongs to the NusB family.</text>
</comment>
<dbReference type="EMBL" id="CP012543">
    <property type="protein sequence ID" value="QCD47282.1"/>
    <property type="molecule type" value="Genomic_DNA"/>
</dbReference>
<evidence type="ECO:0000256" key="5">
    <source>
        <dbReference type="ARBA" id="ARBA00023163"/>
    </source>
</evidence>
<comment type="function">
    <text evidence="6">Involved in transcription antitermination. Required for transcription of ribosomal RNA (rRNA) genes. Binds specifically to the boxA antiterminator sequence of the ribosomal RNA (rrn) operons.</text>
</comment>
<dbReference type="PANTHER" id="PTHR11078:SF3">
    <property type="entry name" value="ANTITERMINATION NUSB DOMAIN-CONTAINING PROTEIN"/>
    <property type="match status" value="1"/>
</dbReference>
<organism evidence="7 8">
    <name type="scientific">Campylobacter rectus</name>
    <name type="common">Wolinella recta</name>
    <dbReference type="NCBI Taxonomy" id="203"/>
    <lineage>
        <taxon>Bacteria</taxon>
        <taxon>Pseudomonadati</taxon>
        <taxon>Campylobacterota</taxon>
        <taxon>Epsilonproteobacteria</taxon>
        <taxon>Campylobacterales</taxon>
        <taxon>Campylobacteraceae</taxon>
        <taxon>Campylobacter</taxon>
    </lineage>
</organism>
<dbReference type="GO" id="GO:0005829">
    <property type="term" value="C:cytosol"/>
    <property type="evidence" value="ECO:0007669"/>
    <property type="project" value="TreeGrafter"/>
</dbReference>
<evidence type="ECO:0000256" key="4">
    <source>
        <dbReference type="ARBA" id="ARBA00023015"/>
    </source>
</evidence>
<dbReference type="Pfam" id="PF01029">
    <property type="entry name" value="NusB"/>
    <property type="match status" value="1"/>
</dbReference>
<proteinExistence type="inferred from homology"/>
<dbReference type="GO" id="GO:0006353">
    <property type="term" value="P:DNA-templated transcription termination"/>
    <property type="evidence" value="ECO:0007669"/>
    <property type="project" value="UniProtKB-UniRule"/>
</dbReference>
<dbReference type="GO" id="GO:0031564">
    <property type="term" value="P:transcription antitermination"/>
    <property type="evidence" value="ECO:0007669"/>
    <property type="project" value="UniProtKB-KW"/>
</dbReference>
<dbReference type="GO" id="GO:0003723">
    <property type="term" value="F:RNA binding"/>
    <property type="evidence" value="ECO:0007669"/>
    <property type="project" value="UniProtKB-UniRule"/>
</dbReference>
<dbReference type="InterPro" id="IPR006027">
    <property type="entry name" value="NusB_RsmB_TIM44"/>
</dbReference>